<dbReference type="Proteomes" id="UP000503088">
    <property type="component" value="Chromosome"/>
</dbReference>
<reference evidence="5 6" key="1">
    <citation type="submission" date="2020-01" db="EMBL/GenBank/DDBJ databases">
        <authorList>
            <person name="Gulvik C.A."/>
            <person name="Batra D.G."/>
        </authorList>
    </citation>
    <scope>NUCLEOTIDE SEQUENCE [LARGE SCALE GENOMIC DNA]</scope>
    <source>
        <strain evidence="5 6">W9323</strain>
    </source>
</reference>
<dbReference type="SUPFAM" id="SSF47413">
    <property type="entry name" value="lambda repressor-like DNA-binding domains"/>
    <property type="match status" value="1"/>
</dbReference>
<feature type="repeat" description="TPR" evidence="3">
    <location>
        <begin position="280"/>
        <end position="313"/>
    </location>
</feature>
<organism evidence="5 6">
    <name type="scientific">Kroppenstedtia pulmonis</name>
    <dbReference type="NCBI Taxonomy" id="1380685"/>
    <lineage>
        <taxon>Bacteria</taxon>
        <taxon>Bacillati</taxon>
        <taxon>Bacillota</taxon>
        <taxon>Bacilli</taxon>
        <taxon>Bacillales</taxon>
        <taxon>Thermoactinomycetaceae</taxon>
        <taxon>Kroppenstedtia</taxon>
    </lineage>
</organism>
<dbReference type="CDD" id="cd00093">
    <property type="entry name" value="HTH_XRE"/>
    <property type="match status" value="1"/>
</dbReference>
<evidence type="ECO:0000313" key="6">
    <source>
        <dbReference type="Proteomes" id="UP000503088"/>
    </source>
</evidence>
<sequence length="434" mass="51138">MSDLNIQDLGGIIRKVRKERGLRLEDLADDHISPATISNIERGVPHVKQDRAFYLLKKLNIKLDEIPVLLMSKQRELEGLEFQLFSIETLRDNGEADKALYQLEQIQLEESHPYAATCYYIKGKCYNSMKKWKKAERSFFNAIRCVHLNPFNQKSNIEAASFTELGLCMYGQNDLPQALQFTESGLDAFVHDGERQQFYPILLLNKALYLDKLNRTNEALRLMEEHWESIRSIQHLEALLRFYCLRAEILRKNGLYEEAILYAREGLEKARLDRKYNCIYDLWTILGSVYVMKEEWEKAEVCFDNALSLQEKSTDKKVFTTTYTRLGILYMRQEKWEEAQTKIEQGIQNGTQHHDAHRLADAYLAMGNLFYRQGILEKANHYYGQMLQLVQKHRLNGKEYVAYFKWVRTTNHVDKKEFDLYLKKMMADCFDKLE</sequence>
<dbReference type="SMART" id="SM00530">
    <property type="entry name" value="HTH_XRE"/>
    <property type="match status" value="1"/>
</dbReference>
<dbReference type="InterPro" id="IPR001387">
    <property type="entry name" value="Cro/C1-type_HTH"/>
</dbReference>
<accession>A0A7D3XKA6</accession>
<dbReference type="Gene3D" id="1.10.260.40">
    <property type="entry name" value="lambda repressor-like DNA-binding domains"/>
    <property type="match status" value="1"/>
</dbReference>
<name>A0A7D3XKA6_9BACL</name>
<dbReference type="InterPro" id="IPR019734">
    <property type="entry name" value="TPR_rpt"/>
</dbReference>
<feature type="repeat" description="TPR" evidence="3">
    <location>
        <begin position="360"/>
        <end position="393"/>
    </location>
</feature>
<dbReference type="PANTHER" id="PTHR45641:SF1">
    <property type="entry name" value="AAA+ ATPASE DOMAIN-CONTAINING PROTEIN"/>
    <property type="match status" value="1"/>
</dbReference>
<gene>
    <name evidence="5" type="ORF">GXN76_13730</name>
</gene>
<dbReference type="PROSITE" id="PS50943">
    <property type="entry name" value="HTH_CROC1"/>
    <property type="match status" value="1"/>
</dbReference>
<dbReference type="EMBL" id="CP048104">
    <property type="protein sequence ID" value="QKG85419.1"/>
    <property type="molecule type" value="Genomic_DNA"/>
</dbReference>
<dbReference type="AlphaFoldDB" id="A0A7D3XKA6"/>
<keyword evidence="1" id="KW-0677">Repeat</keyword>
<evidence type="ECO:0000256" key="1">
    <source>
        <dbReference type="ARBA" id="ARBA00022737"/>
    </source>
</evidence>
<dbReference type="PROSITE" id="PS50005">
    <property type="entry name" value="TPR"/>
    <property type="match status" value="2"/>
</dbReference>
<dbReference type="SMART" id="SM00028">
    <property type="entry name" value="TPR"/>
    <property type="match status" value="6"/>
</dbReference>
<evidence type="ECO:0000259" key="4">
    <source>
        <dbReference type="PROSITE" id="PS50943"/>
    </source>
</evidence>
<dbReference type="SUPFAM" id="SSF48452">
    <property type="entry name" value="TPR-like"/>
    <property type="match status" value="2"/>
</dbReference>
<protein>
    <submittedName>
        <fullName evidence="5">Helix-turn-helix domain-containing protein</fullName>
    </submittedName>
</protein>
<keyword evidence="6" id="KW-1185">Reference proteome</keyword>
<dbReference type="Pfam" id="PF01381">
    <property type="entry name" value="HTH_3"/>
    <property type="match status" value="1"/>
</dbReference>
<dbReference type="PANTHER" id="PTHR45641">
    <property type="entry name" value="TETRATRICOPEPTIDE REPEAT PROTEIN (AFU_ORTHOLOGUE AFUA_6G03870)"/>
    <property type="match status" value="1"/>
</dbReference>
<evidence type="ECO:0000256" key="3">
    <source>
        <dbReference type="PROSITE-ProRule" id="PRU00339"/>
    </source>
</evidence>
<dbReference type="InterPro" id="IPR011990">
    <property type="entry name" value="TPR-like_helical_dom_sf"/>
</dbReference>
<dbReference type="InterPro" id="IPR010982">
    <property type="entry name" value="Lambda_DNA-bd_dom_sf"/>
</dbReference>
<dbReference type="RefSeq" id="WP_173224053.1">
    <property type="nucleotide sequence ID" value="NZ_CP048104.1"/>
</dbReference>
<evidence type="ECO:0000256" key="2">
    <source>
        <dbReference type="ARBA" id="ARBA00022803"/>
    </source>
</evidence>
<feature type="domain" description="HTH cro/C1-type" evidence="4">
    <location>
        <begin position="13"/>
        <end position="66"/>
    </location>
</feature>
<proteinExistence type="predicted"/>
<evidence type="ECO:0000313" key="5">
    <source>
        <dbReference type="EMBL" id="QKG85419.1"/>
    </source>
</evidence>
<dbReference type="KEGG" id="kpul:GXN76_13730"/>
<keyword evidence="2 3" id="KW-0802">TPR repeat</keyword>
<dbReference type="Gene3D" id="1.25.40.10">
    <property type="entry name" value="Tetratricopeptide repeat domain"/>
    <property type="match status" value="3"/>
</dbReference>
<dbReference type="GO" id="GO:0003677">
    <property type="term" value="F:DNA binding"/>
    <property type="evidence" value="ECO:0007669"/>
    <property type="project" value="InterPro"/>
</dbReference>